<evidence type="ECO:0000313" key="2">
    <source>
        <dbReference type="Proteomes" id="UP001342826"/>
    </source>
</evidence>
<accession>A0ABU6P263</accession>
<dbReference type="RefSeq" id="WP_066225610.1">
    <property type="nucleotide sequence ID" value="NZ_JARTFQ010000004.1"/>
</dbReference>
<proteinExistence type="predicted"/>
<dbReference type="InterPro" id="IPR022258">
    <property type="entry name" value="Flagellar_operon_YvyF"/>
</dbReference>
<name>A0ABU6P263_9BACI</name>
<evidence type="ECO:0008006" key="3">
    <source>
        <dbReference type="Google" id="ProtNLM"/>
    </source>
</evidence>
<dbReference type="EMBL" id="JARTFS010000013">
    <property type="protein sequence ID" value="MED4402752.1"/>
    <property type="molecule type" value="Genomic_DNA"/>
</dbReference>
<comment type="caution">
    <text evidence="1">The sequence shown here is derived from an EMBL/GenBank/DDBJ whole genome shotgun (WGS) entry which is preliminary data.</text>
</comment>
<dbReference type="NCBIfam" id="TIGR03826">
    <property type="entry name" value="YvyF"/>
    <property type="match status" value="1"/>
</dbReference>
<sequence>MGELSNCPKCNAIFVKTPLKTICQDCFKQEEADFEKVYKFLRKRENRTALIDDVVEATDVEEGLILKFIRNGRIQLSNFPNLGYPCTKCATTIREGKLCSHCEADIKSQVKQMEREESHKRDLELQQNKKTFYAYMPKSK</sequence>
<reference evidence="1 2" key="1">
    <citation type="submission" date="2023-03" db="EMBL/GenBank/DDBJ databases">
        <title>Bacillus Genome Sequencing.</title>
        <authorList>
            <person name="Dunlap C."/>
        </authorList>
    </citation>
    <scope>NUCLEOTIDE SEQUENCE [LARGE SCALE GENOMIC DNA]</scope>
    <source>
        <strain evidence="1 2">NRS-1717</strain>
    </source>
</reference>
<protein>
    <recommendedName>
        <fullName evidence="3">Flagellar operon protein TIGR03826</fullName>
    </recommendedName>
</protein>
<dbReference type="GeneID" id="301139740"/>
<keyword evidence="2" id="KW-1185">Reference proteome</keyword>
<evidence type="ECO:0000313" key="1">
    <source>
        <dbReference type="EMBL" id="MED4402752.1"/>
    </source>
</evidence>
<dbReference type="Proteomes" id="UP001342826">
    <property type="component" value="Unassembled WGS sequence"/>
</dbReference>
<gene>
    <name evidence="1" type="ORF">P9271_15715</name>
</gene>
<organism evidence="1 2">
    <name type="scientific">Metabacillus fastidiosus</name>
    <dbReference type="NCBI Taxonomy" id="1458"/>
    <lineage>
        <taxon>Bacteria</taxon>
        <taxon>Bacillati</taxon>
        <taxon>Bacillota</taxon>
        <taxon>Bacilli</taxon>
        <taxon>Bacillales</taxon>
        <taxon>Bacillaceae</taxon>
        <taxon>Metabacillus</taxon>
    </lineage>
</organism>